<protein>
    <recommendedName>
        <fullName evidence="4">Lipoprotein</fullName>
    </recommendedName>
</protein>
<name>A0A2P2GNC3_STREW</name>
<feature type="region of interest" description="Disordered" evidence="1">
    <location>
        <begin position="66"/>
        <end position="89"/>
    </location>
</feature>
<reference evidence="2 3" key="1">
    <citation type="submission" date="2015-05" db="EMBL/GenBank/DDBJ databases">
        <title>Draft Genome assembly of Streptomyces showdoensis.</title>
        <authorList>
            <person name="Thapa K.K."/>
            <person name="Metsa-Ketela M."/>
        </authorList>
    </citation>
    <scope>NUCLEOTIDE SEQUENCE [LARGE SCALE GENOMIC DNA]</scope>
    <source>
        <strain evidence="2 3">ATCC 15227</strain>
    </source>
</reference>
<evidence type="ECO:0000313" key="3">
    <source>
        <dbReference type="Proteomes" id="UP000265325"/>
    </source>
</evidence>
<sequence length="162" mass="15882">MRHGALAVAALAALATGCGGGGGDTPGVASGGGTRSVSASASASPGGSRQDQLVAFAGCMREHGIQVADPAPGDENVQLPPGTKGDGRTQKALAECQGLLGAGGKEGTDATAQDKAVRLARCLRENGLDVADPEPGKPLQLSGAANDPKARAAITECRASVR</sequence>
<feature type="region of interest" description="Disordered" evidence="1">
    <location>
        <begin position="26"/>
        <end position="50"/>
    </location>
</feature>
<accession>A0A2P2GNC3</accession>
<dbReference type="Proteomes" id="UP000265325">
    <property type="component" value="Unassembled WGS sequence"/>
</dbReference>
<evidence type="ECO:0000256" key="1">
    <source>
        <dbReference type="SAM" id="MobiDB-lite"/>
    </source>
</evidence>
<dbReference type="EMBL" id="LAQS01000021">
    <property type="protein sequence ID" value="KKZ72997.1"/>
    <property type="molecule type" value="Genomic_DNA"/>
</dbReference>
<dbReference type="AlphaFoldDB" id="A0A2P2GNC3"/>
<gene>
    <name evidence="2" type="ORF">VO63_15415</name>
</gene>
<feature type="region of interest" description="Disordered" evidence="1">
    <location>
        <begin position="128"/>
        <end position="149"/>
    </location>
</feature>
<keyword evidence="3" id="KW-1185">Reference proteome</keyword>
<evidence type="ECO:0008006" key="4">
    <source>
        <dbReference type="Google" id="ProtNLM"/>
    </source>
</evidence>
<feature type="compositionally biased region" description="Low complexity" evidence="1">
    <location>
        <begin position="35"/>
        <end position="49"/>
    </location>
</feature>
<dbReference type="PROSITE" id="PS51257">
    <property type="entry name" value="PROKAR_LIPOPROTEIN"/>
    <property type="match status" value="1"/>
</dbReference>
<evidence type="ECO:0000313" key="2">
    <source>
        <dbReference type="EMBL" id="KKZ72997.1"/>
    </source>
</evidence>
<proteinExistence type="predicted"/>
<organism evidence="2 3">
    <name type="scientific">Streptomyces showdoensis</name>
    <dbReference type="NCBI Taxonomy" id="68268"/>
    <lineage>
        <taxon>Bacteria</taxon>
        <taxon>Bacillati</taxon>
        <taxon>Actinomycetota</taxon>
        <taxon>Actinomycetes</taxon>
        <taxon>Kitasatosporales</taxon>
        <taxon>Streptomycetaceae</taxon>
        <taxon>Streptomyces</taxon>
    </lineage>
</organism>
<comment type="caution">
    <text evidence="2">The sequence shown here is derived from an EMBL/GenBank/DDBJ whole genome shotgun (WGS) entry which is preliminary data.</text>
</comment>